<dbReference type="EC" id="3.1.1.99" evidence="3"/>
<dbReference type="PANTHER" id="PTHR10907">
    <property type="entry name" value="REGUCALCIN"/>
    <property type="match status" value="1"/>
</dbReference>
<dbReference type="GO" id="GO:0016787">
    <property type="term" value="F:hydrolase activity"/>
    <property type="evidence" value="ECO:0007669"/>
    <property type="project" value="UniProtKB-KW"/>
</dbReference>
<comment type="caution">
    <text evidence="3">The sequence shown here is derived from an EMBL/GenBank/DDBJ whole genome shotgun (WGS) entry which is preliminary data.</text>
</comment>
<evidence type="ECO:0000313" key="3">
    <source>
        <dbReference type="EMBL" id="MFC0683358.1"/>
    </source>
</evidence>
<sequence>MTLWRKIDRDVRDTLGEGALWCARDNAFYWVDILAPALNRLSLADGTVSRWDMPARLGWVAEHAQGGLVGGFQDGVARITLDPLTISERNDPEPHLPGNRMNDGKADRHGAIWCGTLEMAEENAIGTLYRLSPSGEWQVVDSGYVVPNGPAFSPCGEWLYHTDSALRTIYRFKLGADGAPDSAHDREVFIRFTEEDGYPDGMTTDAEGFLWVAHWDGGRITRFAPDGTRVRSIELPARRITNIAFAGENLERMFVTSAAKDLPDSEFDGALFEVEAGVTGNPAGIYHG</sequence>
<name>A0ABV6S2B6_9SPHN</name>
<dbReference type="PANTHER" id="PTHR10907:SF47">
    <property type="entry name" value="REGUCALCIN"/>
    <property type="match status" value="1"/>
</dbReference>
<keyword evidence="4" id="KW-1185">Reference proteome</keyword>
<evidence type="ECO:0000256" key="1">
    <source>
        <dbReference type="ARBA" id="ARBA00008853"/>
    </source>
</evidence>
<proteinExistence type="inferred from homology"/>
<dbReference type="EMBL" id="JBHLTM010000009">
    <property type="protein sequence ID" value="MFC0683358.1"/>
    <property type="molecule type" value="Genomic_DNA"/>
</dbReference>
<dbReference type="PRINTS" id="PR01790">
    <property type="entry name" value="SMP30FAMILY"/>
</dbReference>
<evidence type="ECO:0000313" key="4">
    <source>
        <dbReference type="Proteomes" id="UP001589858"/>
    </source>
</evidence>
<dbReference type="SUPFAM" id="SSF63829">
    <property type="entry name" value="Calcium-dependent phosphotriesterase"/>
    <property type="match status" value="1"/>
</dbReference>
<dbReference type="InterPro" id="IPR011042">
    <property type="entry name" value="6-blade_b-propeller_TolB-like"/>
</dbReference>
<keyword evidence="3" id="KW-0378">Hydrolase</keyword>
<dbReference type="Proteomes" id="UP001589858">
    <property type="component" value="Unassembled WGS sequence"/>
</dbReference>
<dbReference type="Pfam" id="PF08450">
    <property type="entry name" value="SGL"/>
    <property type="match status" value="1"/>
</dbReference>
<organism evidence="3 4">
    <name type="scientific">Novosphingobium clariflavum</name>
    <dbReference type="NCBI Taxonomy" id="2029884"/>
    <lineage>
        <taxon>Bacteria</taxon>
        <taxon>Pseudomonadati</taxon>
        <taxon>Pseudomonadota</taxon>
        <taxon>Alphaproteobacteria</taxon>
        <taxon>Sphingomonadales</taxon>
        <taxon>Sphingomonadaceae</taxon>
        <taxon>Novosphingobium</taxon>
    </lineage>
</organism>
<dbReference type="Gene3D" id="2.120.10.30">
    <property type="entry name" value="TolB, C-terminal domain"/>
    <property type="match status" value="1"/>
</dbReference>
<dbReference type="InterPro" id="IPR013658">
    <property type="entry name" value="SGL"/>
</dbReference>
<accession>A0ABV6S2B6</accession>
<comment type="similarity">
    <text evidence="1">Belongs to the SMP-30/CGR1 family.</text>
</comment>
<feature type="domain" description="SMP-30/Gluconolactonase/LRE-like region" evidence="2">
    <location>
        <begin position="15"/>
        <end position="258"/>
    </location>
</feature>
<dbReference type="RefSeq" id="WP_267220331.1">
    <property type="nucleotide sequence ID" value="NZ_JAPCWC010000007.1"/>
</dbReference>
<reference evidence="3 4" key="1">
    <citation type="submission" date="2024-09" db="EMBL/GenBank/DDBJ databases">
        <authorList>
            <person name="Sun Q."/>
            <person name="Mori K."/>
        </authorList>
    </citation>
    <scope>NUCLEOTIDE SEQUENCE [LARGE SCALE GENOMIC DNA]</scope>
    <source>
        <strain evidence="3 4">CICC 11035S</strain>
    </source>
</reference>
<evidence type="ECO:0000259" key="2">
    <source>
        <dbReference type="Pfam" id="PF08450"/>
    </source>
</evidence>
<gene>
    <name evidence="3" type="ORF">ACFFF8_01985</name>
</gene>
<dbReference type="InterPro" id="IPR005511">
    <property type="entry name" value="SMP-30"/>
</dbReference>
<protein>
    <submittedName>
        <fullName evidence="3">SMP-30/gluconolactonase/LRE family protein</fullName>
        <ecNumber evidence="3">3.1.1.99</ecNumber>
    </submittedName>
</protein>